<keyword evidence="1 3" id="KW-0963">Cytoplasm</keyword>
<comment type="caution">
    <text evidence="3">Lacks conserved residue(s) required for the propagation of feature annotation.</text>
</comment>
<comment type="similarity">
    <text evidence="3">Belongs to the FdhD family.</text>
</comment>
<organism evidence="4 5">
    <name type="scientific">Massilia aquatica</name>
    <dbReference type="NCBI Taxonomy" id="2609000"/>
    <lineage>
        <taxon>Bacteria</taxon>
        <taxon>Pseudomonadati</taxon>
        <taxon>Pseudomonadota</taxon>
        <taxon>Betaproteobacteria</taxon>
        <taxon>Burkholderiales</taxon>
        <taxon>Oxalobacteraceae</taxon>
        <taxon>Telluria group</taxon>
        <taxon>Massilia</taxon>
    </lineage>
</organism>
<accession>A0ABX0LXP0</accession>
<dbReference type="Pfam" id="PF02634">
    <property type="entry name" value="FdhD-NarQ"/>
    <property type="match status" value="1"/>
</dbReference>
<evidence type="ECO:0000256" key="1">
    <source>
        <dbReference type="ARBA" id="ARBA00022490"/>
    </source>
</evidence>
<dbReference type="EMBL" id="VVIW01000002">
    <property type="protein sequence ID" value="NHZ39218.1"/>
    <property type="molecule type" value="Genomic_DNA"/>
</dbReference>
<dbReference type="HAMAP" id="MF_00187">
    <property type="entry name" value="FdhD"/>
    <property type="match status" value="1"/>
</dbReference>
<dbReference type="SUPFAM" id="SSF53927">
    <property type="entry name" value="Cytidine deaminase-like"/>
    <property type="match status" value="1"/>
</dbReference>
<evidence type="ECO:0000313" key="4">
    <source>
        <dbReference type="EMBL" id="NHZ39218.1"/>
    </source>
</evidence>
<dbReference type="PANTHER" id="PTHR30592">
    <property type="entry name" value="FORMATE DEHYDROGENASE"/>
    <property type="match status" value="1"/>
</dbReference>
<proteinExistence type="inferred from homology"/>
<reference evidence="4 5" key="1">
    <citation type="submission" date="2019-09" db="EMBL/GenBank/DDBJ databases">
        <title>Taxonomy of Antarctic Massilia spp.: description of Massilia rubra sp. nov., Massilia aquatica sp. nov., Massilia mucilaginosa sp. nov., Massilia frigida sp. nov. isolated from streams, lakes and regoliths.</title>
        <authorList>
            <person name="Holochova P."/>
            <person name="Sedlacek I."/>
            <person name="Kralova S."/>
            <person name="Maslanova I."/>
            <person name="Busse H.-J."/>
            <person name="Stankova E."/>
            <person name="Vrbovska V."/>
            <person name="Kovarovic V."/>
            <person name="Bartak M."/>
            <person name="Svec P."/>
            <person name="Pantucek R."/>
        </authorList>
    </citation>
    <scope>NUCLEOTIDE SEQUENCE [LARGE SCALE GENOMIC DNA]</scope>
    <source>
        <strain evidence="4 5">CCM 8693</strain>
    </source>
</reference>
<dbReference type="Gene3D" id="3.40.140.10">
    <property type="entry name" value="Cytidine Deaminase, domain 2"/>
    <property type="match status" value="1"/>
</dbReference>
<dbReference type="InterPro" id="IPR003786">
    <property type="entry name" value="FdhD"/>
</dbReference>
<keyword evidence="2 3" id="KW-0501">Molybdenum cofactor biosynthesis</keyword>
<comment type="caution">
    <text evidence="4">The sequence shown here is derived from an EMBL/GenBank/DDBJ whole genome shotgun (WGS) entry which is preliminary data.</text>
</comment>
<gene>
    <name evidence="3 4" type="primary">fdhD</name>
    <name evidence="4" type="ORF">F1609_03410</name>
</gene>
<protein>
    <recommendedName>
        <fullName evidence="3">Sulfur carrier protein FdhD</fullName>
    </recommendedName>
</protein>
<evidence type="ECO:0000256" key="2">
    <source>
        <dbReference type="ARBA" id="ARBA00023150"/>
    </source>
</evidence>
<evidence type="ECO:0000313" key="5">
    <source>
        <dbReference type="Proteomes" id="UP000819052"/>
    </source>
</evidence>
<sequence length="280" mass="29794">MNACTRLELGLADCAQETLPDTALALPVYDTRNATTADQWVLEETPVALAYNGITHAVMLATPQDLEDFALGFSLSEDIVRDRRDVFEIDIAARAQGVEVALRIAGSALHRLKQTRQMRTGRTGCGLCGVESLAQFSTPSPVVADRTRVRAAALHRAMASLPDHQRLHQLTGAAHAAGWADADGKLLLVREDIGRHNALDKLIGAMACSGLPPAQGFCVLTSRASYEMVQKAARAGIGLVAAVSAPSALAVRVAQQAGLTLAGFVRNGQHAVYSHIDRVE</sequence>
<dbReference type="InterPro" id="IPR016193">
    <property type="entry name" value="Cytidine_deaminase-like"/>
</dbReference>
<name>A0ABX0LXP0_9BURK</name>
<dbReference type="Gene3D" id="3.10.20.10">
    <property type="match status" value="1"/>
</dbReference>
<dbReference type="NCBIfam" id="TIGR00129">
    <property type="entry name" value="fdhD_narQ"/>
    <property type="match status" value="1"/>
</dbReference>
<comment type="function">
    <text evidence="3">Required for formate dehydrogenase (FDH) activity. Acts as a sulfur carrier protein that transfers sulfur from IscS to the molybdenum cofactor prior to its insertion into FDH.</text>
</comment>
<comment type="subcellular location">
    <subcellularLocation>
        <location evidence="3">Cytoplasm</location>
    </subcellularLocation>
</comment>
<dbReference type="Proteomes" id="UP000819052">
    <property type="component" value="Unassembled WGS sequence"/>
</dbReference>
<dbReference type="RefSeq" id="WP_167074736.1">
    <property type="nucleotide sequence ID" value="NZ_VVIW01000002.1"/>
</dbReference>
<dbReference type="PIRSF" id="PIRSF015626">
    <property type="entry name" value="FdhD"/>
    <property type="match status" value="1"/>
</dbReference>
<evidence type="ECO:0000256" key="3">
    <source>
        <dbReference type="HAMAP-Rule" id="MF_00187"/>
    </source>
</evidence>
<keyword evidence="5" id="KW-1185">Reference proteome</keyword>
<dbReference type="PANTHER" id="PTHR30592:SF1">
    <property type="entry name" value="SULFUR CARRIER PROTEIN FDHD"/>
    <property type="match status" value="1"/>
</dbReference>
<feature type="active site" description="Cysteine persulfide intermediate" evidence="3">
    <location>
        <position position="125"/>
    </location>
</feature>